<dbReference type="InterPro" id="IPR006076">
    <property type="entry name" value="FAD-dep_OxRdtase"/>
</dbReference>
<dbReference type="PANTHER" id="PTHR11530">
    <property type="entry name" value="D-AMINO ACID OXIDASE"/>
    <property type="match status" value="1"/>
</dbReference>
<dbReference type="EMBL" id="KV427614">
    <property type="protein sequence ID" value="KZT08689.1"/>
    <property type="molecule type" value="Genomic_DNA"/>
</dbReference>
<dbReference type="PANTHER" id="PTHR11530:SF30">
    <property type="entry name" value="FAD DEPENDENT OXIDOREDUCTASE DOMAIN-CONTAINING PROTEIN"/>
    <property type="match status" value="1"/>
</dbReference>
<dbReference type="GO" id="GO:0005737">
    <property type="term" value="C:cytoplasm"/>
    <property type="evidence" value="ECO:0007669"/>
    <property type="project" value="TreeGrafter"/>
</dbReference>
<accession>A0A165FAW7</accession>
<evidence type="ECO:0000256" key="3">
    <source>
        <dbReference type="ARBA" id="ARBA00022630"/>
    </source>
</evidence>
<gene>
    <name evidence="8" type="ORF">LAESUDRAFT_723596</name>
</gene>
<feature type="binding site" evidence="6">
    <location>
        <position position="255"/>
    </location>
    <ligand>
        <name>D-dopa</name>
        <dbReference type="ChEBI" id="CHEBI:149689"/>
    </ligand>
</feature>
<sequence length="382" mass="41300">MGDTPTHAALLDFPLSVLRTMSGNTKTPTEVVILGAGVIGLSVAYTLSSNSGDAYKIKIVARDMPEDLDSQAFSSPWAGANWSPMRGFDENTKRRELKTFNKLWDMIPTGRSMALPSRVYYDTSEDLSQLWYKDLVRDFRVMDKSELPEGVTGGVSFKTLSINPEVYLPWLKSELLARGVEFVRRKVQSLGEAAALAGPKGVLVNATGLGARSLIGVEDTNVYPIRGQTIIVYAPEIKEFISFPLGASDDGAATYIIPRPFPAGHVLLGGTYQLDDWDTSVSVPAAKGILARCTALAPQLASPETRILSHNVGLRPARKGGARVEAEYLDLPVKSELFPADTKGPKGRVLVVHAYGFGPAGYQNSWGAAEDVVELIKGNSQN</sequence>
<dbReference type="SUPFAM" id="SSF54373">
    <property type="entry name" value="FAD-linked reductases, C-terminal domain"/>
    <property type="match status" value="1"/>
</dbReference>
<evidence type="ECO:0000256" key="2">
    <source>
        <dbReference type="ARBA" id="ARBA00006730"/>
    </source>
</evidence>
<feature type="binding site" evidence="6">
    <location>
        <position position="207"/>
    </location>
    <ligand>
        <name>FAD</name>
        <dbReference type="ChEBI" id="CHEBI:57692"/>
    </ligand>
</feature>
<dbReference type="PIRSF" id="PIRSF000189">
    <property type="entry name" value="D-aa_oxidase"/>
    <property type="match status" value="1"/>
</dbReference>
<evidence type="ECO:0000256" key="6">
    <source>
        <dbReference type="PIRSR" id="PIRSR000189-1"/>
    </source>
</evidence>
<dbReference type="InterPro" id="IPR023209">
    <property type="entry name" value="DAO"/>
</dbReference>
<dbReference type="OrthoDB" id="2015447at2759"/>
<comment type="cofactor">
    <cofactor evidence="1 6">
        <name>FAD</name>
        <dbReference type="ChEBI" id="CHEBI:57692"/>
    </cofactor>
</comment>
<dbReference type="GO" id="GO:0071949">
    <property type="term" value="F:FAD binding"/>
    <property type="evidence" value="ECO:0007669"/>
    <property type="project" value="InterPro"/>
</dbReference>
<dbReference type="Pfam" id="PF01266">
    <property type="entry name" value="DAO"/>
    <property type="match status" value="1"/>
</dbReference>
<reference evidence="8 9" key="1">
    <citation type="journal article" date="2016" name="Mol. Biol. Evol.">
        <title>Comparative Genomics of Early-Diverging Mushroom-Forming Fungi Provides Insights into the Origins of Lignocellulose Decay Capabilities.</title>
        <authorList>
            <person name="Nagy L.G."/>
            <person name="Riley R."/>
            <person name="Tritt A."/>
            <person name="Adam C."/>
            <person name="Daum C."/>
            <person name="Floudas D."/>
            <person name="Sun H."/>
            <person name="Yadav J.S."/>
            <person name="Pangilinan J."/>
            <person name="Larsson K.H."/>
            <person name="Matsuura K."/>
            <person name="Barry K."/>
            <person name="Labutti K."/>
            <person name="Kuo R."/>
            <person name="Ohm R.A."/>
            <person name="Bhattacharya S.S."/>
            <person name="Shirouzu T."/>
            <person name="Yoshinaga Y."/>
            <person name="Martin F.M."/>
            <person name="Grigoriev I.V."/>
            <person name="Hibbett D.S."/>
        </authorList>
    </citation>
    <scope>NUCLEOTIDE SEQUENCE [LARGE SCALE GENOMIC DNA]</scope>
    <source>
        <strain evidence="8 9">93-53</strain>
    </source>
</reference>
<keyword evidence="5" id="KW-0560">Oxidoreductase</keyword>
<keyword evidence="9" id="KW-1185">Reference proteome</keyword>
<name>A0A165FAW7_9APHY</name>
<dbReference type="GO" id="GO:0019478">
    <property type="term" value="P:D-amino acid catabolic process"/>
    <property type="evidence" value="ECO:0007669"/>
    <property type="project" value="TreeGrafter"/>
</dbReference>
<evidence type="ECO:0000256" key="5">
    <source>
        <dbReference type="ARBA" id="ARBA00023002"/>
    </source>
</evidence>
<dbReference type="Gene3D" id="3.30.9.10">
    <property type="entry name" value="D-Amino Acid Oxidase, subunit A, domain 2"/>
    <property type="match status" value="1"/>
</dbReference>
<dbReference type="GeneID" id="63825472"/>
<evidence type="ECO:0000259" key="7">
    <source>
        <dbReference type="Pfam" id="PF01266"/>
    </source>
</evidence>
<evidence type="ECO:0000256" key="1">
    <source>
        <dbReference type="ARBA" id="ARBA00001974"/>
    </source>
</evidence>
<evidence type="ECO:0000256" key="4">
    <source>
        <dbReference type="ARBA" id="ARBA00022827"/>
    </source>
</evidence>
<dbReference type="GO" id="GO:0003884">
    <property type="term" value="F:D-amino-acid oxidase activity"/>
    <property type="evidence" value="ECO:0007669"/>
    <property type="project" value="InterPro"/>
</dbReference>
<dbReference type="InParanoid" id="A0A165FAW7"/>
<keyword evidence="3" id="KW-0285">Flavoprotein</keyword>
<evidence type="ECO:0000313" key="8">
    <source>
        <dbReference type="EMBL" id="KZT08689.1"/>
    </source>
</evidence>
<protein>
    <submittedName>
        <fullName evidence="8">Nucleotide-binding domain-containing protein</fullName>
    </submittedName>
</protein>
<feature type="domain" description="FAD dependent oxidoreductase" evidence="7">
    <location>
        <begin position="31"/>
        <end position="375"/>
    </location>
</feature>
<proteinExistence type="inferred from homology"/>
<dbReference type="SUPFAM" id="SSF51971">
    <property type="entry name" value="Nucleotide-binding domain"/>
    <property type="match status" value="1"/>
</dbReference>
<evidence type="ECO:0000313" key="9">
    <source>
        <dbReference type="Proteomes" id="UP000076871"/>
    </source>
</evidence>
<dbReference type="Gene3D" id="3.40.50.720">
    <property type="entry name" value="NAD(P)-binding Rossmann-like Domain"/>
    <property type="match status" value="1"/>
</dbReference>
<keyword evidence="4 6" id="KW-0274">FAD</keyword>
<dbReference type="Proteomes" id="UP000076871">
    <property type="component" value="Unassembled WGS sequence"/>
</dbReference>
<dbReference type="STRING" id="1314785.A0A165FAW7"/>
<feature type="binding site" evidence="6">
    <location>
        <position position="187"/>
    </location>
    <ligand>
        <name>FAD</name>
        <dbReference type="ChEBI" id="CHEBI:57692"/>
    </ligand>
</feature>
<feature type="binding site" evidence="6">
    <location>
        <position position="315"/>
    </location>
    <ligand>
        <name>D-dopa</name>
        <dbReference type="ChEBI" id="CHEBI:149689"/>
    </ligand>
</feature>
<dbReference type="RefSeq" id="XP_040766429.1">
    <property type="nucleotide sequence ID" value="XM_040908443.1"/>
</dbReference>
<organism evidence="8 9">
    <name type="scientific">Laetiporus sulphureus 93-53</name>
    <dbReference type="NCBI Taxonomy" id="1314785"/>
    <lineage>
        <taxon>Eukaryota</taxon>
        <taxon>Fungi</taxon>
        <taxon>Dikarya</taxon>
        <taxon>Basidiomycota</taxon>
        <taxon>Agaricomycotina</taxon>
        <taxon>Agaricomycetes</taxon>
        <taxon>Polyporales</taxon>
        <taxon>Laetiporus</taxon>
    </lineage>
</organism>
<comment type="similarity">
    <text evidence="2">Belongs to the DAMOX/DASOX family.</text>
</comment>
<dbReference type="AlphaFoldDB" id="A0A165FAW7"/>